<evidence type="ECO:0000256" key="11">
    <source>
        <dbReference type="ARBA" id="ARBA00023136"/>
    </source>
</evidence>
<dbReference type="PANTHER" id="PTHR39188">
    <property type="entry name" value="MEMBRANE-ASSOCIATED ZINC METALLOPROTEASE M50B"/>
    <property type="match status" value="1"/>
</dbReference>
<dbReference type="KEGG" id="pcx:LPB68_06515"/>
<evidence type="ECO:0000259" key="13">
    <source>
        <dbReference type="Pfam" id="PF02163"/>
    </source>
</evidence>
<feature type="transmembrane region" description="Helical" evidence="12">
    <location>
        <begin position="183"/>
        <end position="202"/>
    </location>
</feature>
<evidence type="ECO:0000256" key="1">
    <source>
        <dbReference type="ARBA" id="ARBA00001947"/>
    </source>
</evidence>
<comment type="similarity">
    <text evidence="3">Belongs to the peptidase M50B family.</text>
</comment>
<name>A0A167EEP9_9BACL</name>
<evidence type="ECO:0000256" key="10">
    <source>
        <dbReference type="ARBA" id="ARBA00023049"/>
    </source>
</evidence>
<proteinExistence type="inferred from homology"/>
<comment type="cofactor">
    <cofactor evidence="1">
        <name>Zn(2+)</name>
        <dbReference type="ChEBI" id="CHEBI:29105"/>
    </cofactor>
</comment>
<evidence type="ECO:0000313" key="14">
    <source>
        <dbReference type="EMBL" id="OAB75465.1"/>
    </source>
</evidence>
<feature type="transmembrane region" description="Helical" evidence="12">
    <location>
        <begin position="152"/>
        <end position="177"/>
    </location>
</feature>
<dbReference type="STRING" id="1763538.LPB68_06515"/>
<dbReference type="GO" id="GO:0046872">
    <property type="term" value="F:metal ion binding"/>
    <property type="evidence" value="ECO:0007669"/>
    <property type="project" value="UniProtKB-KW"/>
</dbReference>
<keyword evidence="10" id="KW-0482">Metalloprotease</keyword>
<evidence type="ECO:0000256" key="2">
    <source>
        <dbReference type="ARBA" id="ARBA00004141"/>
    </source>
</evidence>
<feature type="domain" description="Peptidase M50" evidence="13">
    <location>
        <begin position="31"/>
        <end position="103"/>
    </location>
</feature>
<keyword evidence="15" id="KW-1185">Reference proteome</keyword>
<sequence>MIKIFGITLNLHPLFVIVMLMSILTGNFLELITLFAIVLIHEMGHLSVALLFRIKVVSLQLLPFGGVVSIEDHGQLTAWKEIMIAVAGPLQNGIMMMIGMGFMLLGWGNSEYIAYIIHGNMIIALFNLLPIPPLDGGKIMQSLISRYFPYHWMLVWSLRVSIVASIGVILFALLPLIMEKGVLQLNLLMIGVFLLYSNFVDYRNITYRFMRFLMNRGPLYARYALNGTLVQPIVTDAAKHLDPILRLFKREKYHLIYIVDEDGNIVAVLPEQKLISAYFSTKRRIL</sequence>
<protein>
    <submittedName>
        <fullName evidence="14">Zn-dependent protease</fullName>
    </submittedName>
</protein>
<evidence type="ECO:0000256" key="6">
    <source>
        <dbReference type="ARBA" id="ARBA00022723"/>
    </source>
</evidence>
<dbReference type="EMBL" id="LSFN01000010">
    <property type="protein sequence ID" value="OAB75465.1"/>
    <property type="molecule type" value="Genomic_DNA"/>
</dbReference>
<evidence type="ECO:0000256" key="3">
    <source>
        <dbReference type="ARBA" id="ARBA00007931"/>
    </source>
</evidence>
<feature type="transmembrane region" description="Helical" evidence="12">
    <location>
        <begin position="112"/>
        <end position="131"/>
    </location>
</feature>
<dbReference type="Pfam" id="PF02163">
    <property type="entry name" value="Peptidase_M50"/>
    <property type="match status" value="2"/>
</dbReference>
<keyword evidence="5 12" id="KW-0812">Transmembrane</keyword>
<dbReference type="Proteomes" id="UP000077134">
    <property type="component" value="Unassembled WGS sequence"/>
</dbReference>
<keyword evidence="8" id="KW-0862">Zinc</keyword>
<evidence type="ECO:0000256" key="5">
    <source>
        <dbReference type="ARBA" id="ARBA00022692"/>
    </source>
</evidence>
<feature type="transmembrane region" description="Helical" evidence="12">
    <location>
        <begin position="82"/>
        <end position="106"/>
    </location>
</feature>
<evidence type="ECO:0000256" key="9">
    <source>
        <dbReference type="ARBA" id="ARBA00022989"/>
    </source>
</evidence>
<feature type="domain" description="Peptidase M50" evidence="13">
    <location>
        <begin position="108"/>
        <end position="146"/>
    </location>
</feature>
<dbReference type="RefSeq" id="WP_068657269.1">
    <property type="nucleotide sequence ID" value="NZ_CP017770.1"/>
</dbReference>
<keyword evidence="11 12" id="KW-0472">Membrane</keyword>
<evidence type="ECO:0000256" key="7">
    <source>
        <dbReference type="ARBA" id="ARBA00022801"/>
    </source>
</evidence>
<evidence type="ECO:0000313" key="15">
    <source>
        <dbReference type="Proteomes" id="UP000077134"/>
    </source>
</evidence>
<dbReference type="GO" id="GO:0016020">
    <property type="term" value="C:membrane"/>
    <property type="evidence" value="ECO:0007669"/>
    <property type="project" value="UniProtKB-SubCell"/>
</dbReference>
<feature type="transmembrane region" description="Helical" evidence="12">
    <location>
        <begin position="12"/>
        <end position="40"/>
    </location>
</feature>
<dbReference type="InterPro" id="IPR008915">
    <property type="entry name" value="Peptidase_M50"/>
</dbReference>
<accession>A0A167EEP9</accession>
<dbReference type="GO" id="GO:0008237">
    <property type="term" value="F:metallopeptidase activity"/>
    <property type="evidence" value="ECO:0007669"/>
    <property type="project" value="UniProtKB-KW"/>
</dbReference>
<organism evidence="14 15">
    <name type="scientific">Paenibacillus crassostreae</name>
    <dbReference type="NCBI Taxonomy" id="1763538"/>
    <lineage>
        <taxon>Bacteria</taxon>
        <taxon>Bacillati</taxon>
        <taxon>Bacillota</taxon>
        <taxon>Bacilli</taxon>
        <taxon>Bacillales</taxon>
        <taxon>Paenibacillaceae</taxon>
        <taxon>Paenibacillus</taxon>
    </lineage>
</organism>
<evidence type="ECO:0000256" key="4">
    <source>
        <dbReference type="ARBA" id="ARBA00022670"/>
    </source>
</evidence>
<gene>
    <name evidence="14" type="ORF">PNBC_08880</name>
</gene>
<dbReference type="OrthoDB" id="166377at2"/>
<evidence type="ECO:0000256" key="12">
    <source>
        <dbReference type="SAM" id="Phobius"/>
    </source>
</evidence>
<comment type="caution">
    <text evidence="14">The sequence shown here is derived from an EMBL/GenBank/DDBJ whole genome shotgun (WGS) entry which is preliminary data.</text>
</comment>
<reference evidence="14 15" key="1">
    <citation type="submission" date="2016-02" db="EMBL/GenBank/DDBJ databases">
        <title>Paenibacillus sp. LPB0068, isolated from Crassostrea gigas.</title>
        <authorList>
            <person name="Shin S.-K."/>
            <person name="Yi H."/>
        </authorList>
    </citation>
    <scope>NUCLEOTIDE SEQUENCE [LARGE SCALE GENOMIC DNA]</scope>
    <source>
        <strain evidence="14 15">LPB0068</strain>
    </source>
</reference>
<keyword evidence="7" id="KW-0378">Hydrolase</keyword>
<keyword evidence="9 12" id="KW-1133">Transmembrane helix</keyword>
<dbReference type="GO" id="GO:0006508">
    <property type="term" value="P:proteolysis"/>
    <property type="evidence" value="ECO:0007669"/>
    <property type="project" value="UniProtKB-KW"/>
</dbReference>
<comment type="subcellular location">
    <subcellularLocation>
        <location evidence="2">Membrane</location>
        <topology evidence="2">Multi-pass membrane protein</topology>
    </subcellularLocation>
</comment>
<keyword evidence="4 14" id="KW-0645">Protease</keyword>
<dbReference type="AlphaFoldDB" id="A0A167EEP9"/>
<dbReference type="PANTHER" id="PTHR39188:SF3">
    <property type="entry name" value="STAGE IV SPORULATION PROTEIN FB"/>
    <property type="match status" value="1"/>
</dbReference>
<keyword evidence="6" id="KW-0479">Metal-binding</keyword>
<evidence type="ECO:0000256" key="8">
    <source>
        <dbReference type="ARBA" id="ARBA00022833"/>
    </source>
</evidence>